<name>A0A0F9S0U3_9ZZZZ</name>
<gene>
    <name evidence="1" type="ORF">LCGC14_0529080</name>
</gene>
<organism evidence="1">
    <name type="scientific">marine sediment metagenome</name>
    <dbReference type="NCBI Taxonomy" id="412755"/>
    <lineage>
        <taxon>unclassified sequences</taxon>
        <taxon>metagenomes</taxon>
        <taxon>ecological metagenomes</taxon>
    </lineage>
</organism>
<accession>A0A0F9S0U3</accession>
<evidence type="ECO:0000313" key="1">
    <source>
        <dbReference type="EMBL" id="KKN60709.1"/>
    </source>
</evidence>
<sequence length="38" mass="4451">MPNGQRCGAYKRHWFTVKGQPSHYVCIRCGALNPRYVR</sequence>
<comment type="caution">
    <text evidence="1">The sequence shown here is derived from an EMBL/GenBank/DDBJ whole genome shotgun (WGS) entry which is preliminary data.</text>
</comment>
<dbReference type="AlphaFoldDB" id="A0A0F9S0U3"/>
<protein>
    <submittedName>
        <fullName evidence="1">Uncharacterized protein</fullName>
    </submittedName>
</protein>
<proteinExistence type="predicted"/>
<reference evidence="1" key="1">
    <citation type="journal article" date="2015" name="Nature">
        <title>Complex archaea that bridge the gap between prokaryotes and eukaryotes.</title>
        <authorList>
            <person name="Spang A."/>
            <person name="Saw J.H."/>
            <person name="Jorgensen S.L."/>
            <person name="Zaremba-Niedzwiedzka K."/>
            <person name="Martijn J."/>
            <person name="Lind A.E."/>
            <person name="van Eijk R."/>
            <person name="Schleper C."/>
            <person name="Guy L."/>
            <person name="Ettema T.J."/>
        </authorList>
    </citation>
    <scope>NUCLEOTIDE SEQUENCE</scope>
</reference>
<dbReference type="EMBL" id="LAZR01000685">
    <property type="protein sequence ID" value="KKN60709.1"/>
    <property type="molecule type" value="Genomic_DNA"/>
</dbReference>